<comment type="cofactor">
    <cofactor evidence="1">
        <name>Mg(2+)</name>
        <dbReference type="ChEBI" id="CHEBI:18420"/>
    </cofactor>
</comment>
<dbReference type="InterPro" id="IPR015797">
    <property type="entry name" value="NUDIX_hydrolase-like_dom_sf"/>
</dbReference>
<dbReference type="PANTHER" id="PTHR43046">
    <property type="entry name" value="GDP-MANNOSE MANNOSYL HYDROLASE"/>
    <property type="match status" value="1"/>
</dbReference>
<dbReference type="PROSITE" id="PS00893">
    <property type="entry name" value="NUDIX_BOX"/>
    <property type="match status" value="1"/>
</dbReference>
<evidence type="ECO:0000259" key="3">
    <source>
        <dbReference type="PROSITE" id="PS51462"/>
    </source>
</evidence>
<reference evidence="4 5" key="1">
    <citation type="submission" date="2023-07" db="EMBL/GenBank/DDBJ databases">
        <title>Comparative genomics of wheat-associated soil bacteria to identify genetic determinants of phenazine resistance.</title>
        <authorList>
            <person name="Mouncey N."/>
        </authorList>
    </citation>
    <scope>NUCLEOTIDE SEQUENCE [LARGE SCALE GENOMIC DNA]</scope>
    <source>
        <strain evidence="4 5">W4I9-1</strain>
    </source>
</reference>
<dbReference type="Pfam" id="PF00293">
    <property type="entry name" value="NUDIX"/>
    <property type="match status" value="1"/>
</dbReference>
<dbReference type="GO" id="GO:0016787">
    <property type="term" value="F:hydrolase activity"/>
    <property type="evidence" value="ECO:0007669"/>
    <property type="project" value="UniProtKB-KW"/>
</dbReference>
<gene>
    <name evidence="4" type="ORF">QFZ53_002118</name>
</gene>
<evidence type="ECO:0000256" key="2">
    <source>
        <dbReference type="ARBA" id="ARBA00022801"/>
    </source>
</evidence>
<dbReference type="Gene3D" id="3.90.79.10">
    <property type="entry name" value="Nucleoside Triphosphate Pyrophosphohydrolase"/>
    <property type="match status" value="1"/>
</dbReference>
<evidence type="ECO:0000313" key="5">
    <source>
        <dbReference type="Proteomes" id="UP001244427"/>
    </source>
</evidence>
<proteinExistence type="predicted"/>
<accession>A0AAW8EY42</accession>
<dbReference type="InterPro" id="IPR000086">
    <property type="entry name" value="NUDIX_hydrolase_dom"/>
</dbReference>
<name>A0AAW8EY42_9MICO</name>
<dbReference type="Proteomes" id="UP001244427">
    <property type="component" value="Unassembled WGS sequence"/>
</dbReference>
<keyword evidence="5" id="KW-1185">Reference proteome</keyword>
<sequence length="154" mass="16911">MTVSPYVTGLRAHVGHDLLLLPAVTAVIRDGHRYLLAKHRGASVWGTIGGAIEPGEEPADAVAREVLEEIGLAPQVGSIVGAYGGEDFVFAYPNGDRVSYITIAFLCAVPRGSRFTFTDDELSEARWFTRDEIATLPREVWIDRILDDADRTER</sequence>
<dbReference type="PROSITE" id="PS51462">
    <property type="entry name" value="NUDIX"/>
    <property type="match status" value="1"/>
</dbReference>
<dbReference type="RefSeq" id="WP_307296149.1">
    <property type="nucleotide sequence ID" value="NZ_JAUSXV010000001.1"/>
</dbReference>
<dbReference type="EMBL" id="JAUSXV010000001">
    <property type="protein sequence ID" value="MDQ0647922.1"/>
    <property type="molecule type" value="Genomic_DNA"/>
</dbReference>
<evidence type="ECO:0000256" key="1">
    <source>
        <dbReference type="ARBA" id="ARBA00001946"/>
    </source>
</evidence>
<feature type="domain" description="Nudix hydrolase" evidence="3">
    <location>
        <begin position="19"/>
        <end position="150"/>
    </location>
</feature>
<keyword evidence="2" id="KW-0378">Hydrolase</keyword>
<protein>
    <submittedName>
        <fullName evidence="4">8-oxo-dGTP pyrophosphatase MutT (NUDIX family)</fullName>
    </submittedName>
</protein>
<dbReference type="PANTHER" id="PTHR43046:SF2">
    <property type="entry name" value="8-OXO-DGTP DIPHOSPHATASE-RELATED"/>
    <property type="match status" value="1"/>
</dbReference>
<evidence type="ECO:0000313" key="4">
    <source>
        <dbReference type="EMBL" id="MDQ0647922.1"/>
    </source>
</evidence>
<dbReference type="SUPFAM" id="SSF55811">
    <property type="entry name" value="Nudix"/>
    <property type="match status" value="1"/>
</dbReference>
<comment type="caution">
    <text evidence="4">The sequence shown here is derived from an EMBL/GenBank/DDBJ whole genome shotgun (WGS) entry which is preliminary data.</text>
</comment>
<organism evidence="4 5">
    <name type="scientific">Microbacterium natoriense</name>
    <dbReference type="NCBI Taxonomy" id="284570"/>
    <lineage>
        <taxon>Bacteria</taxon>
        <taxon>Bacillati</taxon>
        <taxon>Actinomycetota</taxon>
        <taxon>Actinomycetes</taxon>
        <taxon>Micrococcales</taxon>
        <taxon>Microbacteriaceae</taxon>
        <taxon>Microbacterium</taxon>
    </lineage>
</organism>
<dbReference type="AlphaFoldDB" id="A0AAW8EY42"/>
<dbReference type="InterPro" id="IPR020084">
    <property type="entry name" value="NUDIX_hydrolase_CS"/>
</dbReference>